<organism evidence="1 2">
    <name type="scientific">Caligus rogercresseyi</name>
    <name type="common">Sea louse</name>
    <dbReference type="NCBI Taxonomy" id="217165"/>
    <lineage>
        <taxon>Eukaryota</taxon>
        <taxon>Metazoa</taxon>
        <taxon>Ecdysozoa</taxon>
        <taxon>Arthropoda</taxon>
        <taxon>Crustacea</taxon>
        <taxon>Multicrustacea</taxon>
        <taxon>Hexanauplia</taxon>
        <taxon>Copepoda</taxon>
        <taxon>Siphonostomatoida</taxon>
        <taxon>Caligidae</taxon>
        <taxon>Caligus</taxon>
    </lineage>
</organism>
<sequence>MESVYRVFLSEQNLINDSTPSIDIFDLDYFHSRIDSLLSAFPQDPSIIQHTFASRQILS</sequence>
<evidence type="ECO:0000313" key="1">
    <source>
        <dbReference type="EMBL" id="QQP56639.1"/>
    </source>
</evidence>
<reference evidence="2" key="1">
    <citation type="submission" date="2021-01" db="EMBL/GenBank/DDBJ databases">
        <title>Caligus Genome Assembly.</title>
        <authorList>
            <person name="Gallardo-Escarate C."/>
        </authorList>
    </citation>
    <scope>NUCLEOTIDE SEQUENCE [LARGE SCALE GENOMIC DNA]</scope>
</reference>
<dbReference type="OrthoDB" id="5034579at2759"/>
<gene>
    <name evidence="1" type="ORF">FKW44_001367</name>
</gene>
<name>A0A7T8KIQ2_CALRO</name>
<proteinExistence type="predicted"/>
<dbReference type="EMBL" id="CP045890">
    <property type="protein sequence ID" value="QQP56639.1"/>
    <property type="molecule type" value="Genomic_DNA"/>
</dbReference>
<feature type="non-terminal residue" evidence="1">
    <location>
        <position position="59"/>
    </location>
</feature>
<keyword evidence="2" id="KW-1185">Reference proteome</keyword>
<protein>
    <submittedName>
        <fullName evidence="1">Diaminopimelate decarboxylase</fullName>
    </submittedName>
</protein>
<accession>A0A7T8KIQ2</accession>
<dbReference type="Proteomes" id="UP000595437">
    <property type="component" value="Chromosome 1"/>
</dbReference>
<dbReference type="AlphaFoldDB" id="A0A7T8KIQ2"/>
<evidence type="ECO:0000313" key="2">
    <source>
        <dbReference type="Proteomes" id="UP000595437"/>
    </source>
</evidence>